<dbReference type="PANTHER" id="PTHR14964:SF2">
    <property type="entry name" value="NUCLEAR RECEPTOR-BINDING FACTOR 2"/>
    <property type="match status" value="1"/>
</dbReference>
<evidence type="ECO:0000313" key="5">
    <source>
        <dbReference type="RefSeq" id="XP_014663930.1"/>
    </source>
</evidence>
<dbReference type="PANTHER" id="PTHR14964">
    <property type="entry name" value="NUCLEAR RECEPTOR BINDING FACTOR 2"/>
    <property type="match status" value="1"/>
</dbReference>
<feature type="domain" description="Nuclear receptor-binding factor 2 MIT" evidence="3">
    <location>
        <begin position="9"/>
        <end position="78"/>
    </location>
</feature>
<name>A0ABM1DVF9_PRICU</name>
<evidence type="ECO:0000259" key="3">
    <source>
        <dbReference type="Pfam" id="PF17169"/>
    </source>
</evidence>
<organism evidence="4 5">
    <name type="scientific">Priapulus caudatus</name>
    <name type="common">Priapulid worm</name>
    <dbReference type="NCBI Taxonomy" id="37621"/>
    <lineage>
        <taxon>Eukaryota</taxon>
        <taxon>Metazoa</taxon>
        <taxon>Ecdysozoa</taxon>
        <taxon>Scalidophora</taxon>
        <taxon>Priapulida</taxon>
        <taxon>Priapulimorpha</taxon>
        <taxon>Priapulimorphida</taxon>
        <taxon>Priapulidae</taxon>
        <taxon>Priapulus</taxon>
    </lineage>
</organism>
<dbReference type="SUPFAM" id="SSF140361">
    <property type="entry name" value="MIT domain-like"/>
    <property type="match status" value="1"/>
</dbReference>
<feature type="coiled-coil region" evidence="1">
    <location>
        <begin position="158"/>
        <end position="199"/>
    </location>
</feature>
<feature type="domain" description="DDE-1" evidence="2">
    <location>
        <begin position="559"/>
        <end position="701"/>
    </location>
</feature>
<dbReference type="Gene3D" id="1.20.58.80">
    <property type="entry name" value="Phosphotransferase system, lactose/cellobiose-type IIA subunit"/>
    <property type="match status" value="1"/>
</dbReference>
<gene>
    <name evidence="5" type="primary">LOC106806484</name>
</gene>
<keyword evidence="4" id="KW-1185">Reference proteome</keyword>
<reference evidence="5" key="1">
    <citation type="submission" date="2025-08" db="UniProtKB">
        <authorList>
            <consortium name="RefSeq"/>
        </authorList>
    </citation>
    <scope>IDENTIFICATION</scope>
</reference>
<dbReference type="Pfam" id="PF17169">
    <property type="entry name" value="NRBF2_MIT"/>
    <property type="match status" value="1"/>
</dbReference>
<dbReference type="InterPro" id="IPR033393">
    <property type="entry name" value="NRBF2_MIT"/>
</dbReference>
<proteinExistence type="predicted"/>
<sequence>MRTSYKMEGFPLNFAHQKERKAEHLVAQGKLVDAVSCYRQAAEYLTKSMQQTDDPIALQSLRLQHDNYLHQGQLLNNKAAMQNDGHSQDTSSKDSGPYSIPEVLHALTSLQENDTLLAFLERRCSEDSEQLDDGKSGKSQDEIVRSAIKTPKTDPTVIEELKTNNEALKKFIDELAKQLEKSEQEKSNLRMQLEDVESSNRTLSLMVKEMGAHIKRLEKTTLKSLCNSNGSSLGSSDSKARAEIAESANSLVDVGLPQLAPLEMPQFDFNVIDSHSNKRMYRYVKPVKEQHPLLPKVPVNADRGLEPASVRAANEEVIAAGLPNVSGDGADHGTVGNVGKKRRVMYNAYSPELRAKIGRYAARNGTAAACRKFSLEIGAPVNESTVRGMRSAYLTKIEENSQQEVDRLPLHERGRPPLLGKYDDDVKAYIRGIRQAGGAVSPKVVLAGTKGLLKNTKPPILAEYGGNIHLDKTWARSFLDRMGYSKRKGTKGVKTRPEDFELVGGRFWRRIGHRVRKYDIPDELILNWDQTGVNVVPGGQWTMELKGEWQVPLQGIDDKRQYTVLLACSLAGDFLPPQVIYPGKTQQCHPAVEFPPEWDVWHTESHRSTTDSMIRYIDNVIEPYVKSTQERLQTTSPPLLICDVSRAHTCEEVRARIAEMGALLVYVPAACTDLLQPLDATVNNRYKQELNAQFNEWYAEKVAQGIWEGREIADIAKGIDLRTAAIKPIHANWLMRVHDVLRRDREIVIKGWESTKILDAVRESRNAPVPDLDDSDAEGV</sequence>
<accession>A0ABM1DVF9</accession>
<dbReference type="Pfam" id="PF03184">
    <property type="entry name" value="DDE_1"/>
    <property type="match status" value="1"/>
</dbReference>
<protein>
    <submittedName>
        <fullName evidence="5">Uncharacterized protein LOC106806484</fullName>
    </submittedName>
</protein>
<dbReference type="RefSeq" id="XP_014663930.1">
    <property type="nucleotide sequence ID" value="XM_014808444.1"/>
</dbReference>
<dbReference type="GeneID" id="106806484"/>
<evidence type="ECO:0000256" key="1">
    <source>
        <dbReference type="SAM" id="Coils"/>
    </source>
</evidence>
<dbReference type="InterPro" id="IPR039679">
    <property type="entry name" value="NRBF2"/>
</dbReference>
<dbReference type="InterPro" id="IPR004875">
    <property type="entry name" value="DDE_SF_endonuclease_dom"/>
</dbReference>
<evidence type="ECO:0000313" key="4">
    <source>
        <dbReference type="Proteomes" id="UP000695022"/>
    </source>
</evidence>
<evidence type="ECO:0000259" key="2">
    <source>
        <dbReference type="Pfam" id="PF03184"/>
    </source>
</evidence>
<dbReference type="Proteomes" id="UP000695022">
    <property type="component" value="Unplaced"/>
</dbReference>
<keyword evidence="1" id="KW-0175">Coiled coil</keyword>